<keyword evidence="10" id="KW-0539">Nucleus</keyword>
<evidence type="ECO:0000313" key="16">
    <source>
        <dbReference type="WBParaSite" id="DME_0000577801-mRNA-1"/>
    </source>
</evidence>
<keyword evidence="8" id="KW-0238">DNA-binding</keyword>
<feature type="region of interest" description="Disordered" evidence="11">
    <location>
        <begin position="93"/>
        <end position="112"/>
    </location>
</feature>
<dbReference type="InterPro" id="IPR000330">
    <property type="entry name" value="SNF2_N"/>
</dbReference>
<feature type="compositionally biased region" description="Acidic residues" evidence="11">
    <location>
        <begin position="810"/>
        <end position="819"/>
    </location>
</feature>
<evidence type="ECO:0000256" key="11">
    <source>
        <dbReference type="SAM" id="MobiDB-lite"/>
    </source>
</evidence>
<dbReference type="Gene3D" id="3.40.50.300">
    <property type="entry name" value="P-loop containing nucleotide triphosphate hydrolases"/>
    <property type="match status" value="1"/>
</dbReference>
<evidence type="ECO:0000256" key="10">
    <source>
        <dbReference type="ARBA" id="ARBA00023242"/>
    </source>
</evidence>
<feature type="region of interest" description="Disordered" evidence="11">
    <location>
        <begin position="1608"/>
        <end position="1648"/>
    </location>
</feature>
<feature type="compositionally biased region" description="Basic residues" evidence="11">
    <location>
        <begin position="769"/>
        <end position="779"/>
    </location>
</feature>
<feature type="domain" description="Helicase C-terminal" evidence="14">
    <location>
        <begin position="1341"/>
        <end position="1496"/>
    </location>
</feature>
<dbReference type="Pfam" id="PF07533">
    <property type="entry name" value="BRK"/>
    <property type="match status" value="2"/>
</dbReference>
<dbReference type="InterPro" id="IPR023780">
    <property type="entry name" value="Chromo_domain"/>
</dbReference>
<dbReference type="InterPro" id="IPR001650">
    <property type="entry name" value="Helicase_C-like"/>
</dbReference>
<organism evidence="15 16">
    <name type="scientific">Dracunculus medinensis</name>
    <name type="common">Guinea worm</name>
    <dbReference type="NCBI Taxonomy" id="318479"/>
    <lineage>
        <taxon>Eukaryota</taxon>
        <taxon>Metazoa</taxon>
        <taxon>Ecdysozoa</taxon>
        <taxon>Nematoda</taxon>
        <taxon>Chromadorea</taxon>
        <taxon>Rhabditida</taxon>
        <taxon>Spirurina</taxon>
        <taxon>Dracunculoidea</taxon>
        <taxon>Dracunculidae</taxon>
        <taxon>Dracunculus</taxon>
    </lineage>
</organism>
<dbReference type="SUPFAM" id="SSF160481">
    <property type="entry name" value="BRK domain-like"/>
    <property type="match status" value="2"/>
</dbReference>
<feature type="compositionally biased region" description="Acidic residues" evidence="11">
    <location>
        <begin position="754"/>
        <end position="764"/>
    </location>
</feature>
<feature type="compositionally biased region" description="Basic and acidic residues" evidence="11">
    <location>
        <begin position="681"/>
        <end position="695"/>
    </location>
</feature>
<dbReference type="Gene3D" id="1.10.10.60">
    <property type="entry name" value="Homeodomain-like"/>
    <property type="match status" value="1"/>
</dbReference>
<keyword evidence="4" id="KW-0378">Hydrolase</keyword>
<dbReference type="GO" id="GO:0003677">
    <property type="term" value="F:DNA binding"/>
    <property type="evidence" value="ECO:0007669"/>
    <property type="project" value="UniProtKB-KW"/>
</dbReference>
<feature type="domain" description="Chromo" evidence="12">
    <location>
        <begin position="833"/>
        <end position="897"/>
    </location>
</feature>
<dbReference type="Pfam" id="PF23078">
    <property type="entry name" value="HTH_CHD6-9"/>
    <property type="match status" value="1"/>
</dbReference>
<dbReference type="Gene3D" id="2.40.50.40">
    <property type="match status" value="2"/>
</dbReference>
<evidence type="ECO:0000259" key="13">
    <source>
        <dbReference type="PROSITE" id="PS51192"/>
    </source>
</evidence>
<dbReference type="SUPFAM" id="SSF52540">
    <property type="entry name" value="P-loop containing nucleoside triphosphate hydrolases"/>
    <property type="match status" value="2"/>
</dbReference>
<dbReference type="GO" id="GO:0016787">
    <property type="term" value="F:hydrolase activity"/>
    <property type="evidence" value="ECO:0007669"/>
    <property type="project" value="UniProtKB-KW"/>
</dbReference>
<dbReference type="CDD" id="cd17995">
    <property type="entry name" value="DEXHc_CHD6_7_8_9"/>
    <property type="match status" value="1"/>
</dbReference>
<dbReference type="Proteomes" id="UP000038040">
    <property type="component" value="Unplaced"/>
</dbReference>
<dbReference type="CDD" id="cd18793">
    <property type="entry name" value="SF2_C_SNF"/>
    <property type="match status" value="1"/>
</dbReference>
<feature type="compositionally biased region" description="Low complexity" evidence="11">
    <location>
        <begin position="2509"/>
        <end position="2527"/>
    </location>
</feature>
<dbReference type="SMART" id="SM00298">
    <property type="entry name" value="CHROMO"/>
    <property type="match status" value="2"/>
</dbReference>
<evidence type="ECO:0000256" key="7">
    <source>
        <dbReference type="ARBA" id="ARBA00023015"/>
    </source>
</evidence>
<dbReference type="Pfam" id="PF00271">
    <property type="entry name" value="Helicase_C"/>
    <property type="match status" value="1"/>
</dbReference>
<dbReference type="Pfam" id="PF00176">
    <property type="entry name" value="SNF2-rel_dom"/>
    <property type="match status" value="1"/>
</dbReference>
<dbReference type="PROSITE" id="PS51192">
    <property type="entry name" value="HELICASE_ATP_BIND_1"/>
    <property type="match status" value="1"/>
</dbReference>
<keyword evidence="2" id="KW-0677">Repeat</keyword>
<dbReference type="GO" id="GO:0005524">
    <property type="term" value="F:ATP binding"/>
    <property type="evidence" value="ECO:0007669"/>
    <property type="project" value="UniProtKB-KW"/>
</dbReference>
<dbReference type="PROSITE" id="PS50013">
    <property type="entry name" value="CHROMO_2"/>
    <property type="match status" value="2"/>
</dbReference>
<evidence type="ECO:0000256" key="5">
    <source>
        <dbReference type="ARBA" id="ARBA00022840"/>
    </source>
</evidence>
<feature type="region of interest" description="Disordered" evidence="11">
    <location>
        <begin position="2509"/>
        <end position="2541"/>
    </location>
</feature>
<feature type="compositionally biased region" description="Low complexity" evidence="11">
    <location>
        <begin position="387"/>
        <end position="401"/>
    </location>
</feature>
<evidence type="ECO:0000256" key="3">
    <source>
        <dbReference type="ARBA" id="ARBA00022741"/>
    </source>
</evidence>
<dbReference type="Gene3D" id="3.40.50.10810">
    <property type="entry name" value="Tandem AAA-ATPase domain"/>
    <property type="match status" value="1"/>
</dbReference>
<dbReference type="InterPro" id="IPR037259">
    <property type="entry name" value="BRK_sf"/>
</dbReference>
<evidence type="ECO:0000256" key="8">
    <source>
        <dbReference type="ARBA" id="ARBA00023125"/>
    </source>
</evidence>
<dbReference type="Gene3D" id="3.40.5.120">
    <property type="match status" value="2"/>
</dbReference>
<dbReference type="PROSITE" id="PS51194">
    <property type="entry name" value="HELICASE_CTER"/>
    <property type="match status" value="1"/>
</dbReference>
<name>A0A158Q4V1_DRAME</name>
<dbReference type="InterPro" id="IPR049730">
    <property type="entry name" value="SNF2/RAD54-like_C"/>
</dbReference>
<keyword evidence="6" id="KW-0156">Chromatin regulator</keyword>
<feature type="compositionally biased region" description="Basic and acidic residues" evidence="11">
    <location>
        <begin position="1636"/>
        <end position="1648"/>
    </location>
</feature>
<feature type="compositionally biased region" description="Basic and acidic residues" evidence="11">
    <location>
        <begin position="702"/>
        <end position="724"/>
    </location>
</feature>
<dbReference type="InterPro" id="IPR014001">
    <property type="entry name" value="Helicase_ATP-bd"/>
</dbReference>
<dbReference type="PANTHER" id="PTHR46850:SF1">
    <property type="entry name" value="CHROMODOMAIN-HELICASE-DNA-BINDING PROTEIN 9"/>
    <property type="match status" value="1"/>
</dbReference>
<feature type="compositionally biased region" description="Polar residues" evidence="11">
    <location>
        <begin position="731"/>
        <end position="741"/>
    </location>
</feature>
<feature type="compositionally biased region" description="Basic residues" evidence="11">
    <location>
        <begin position="225"/>
        <end position="238"/>
    </location>
</feature>
<dbReference type="InterPro" id="IPR006576">
    <property type="entry name" value="BRK_domain"/>
</dbReference>
<accession>A0A158Q4V1</accession>
<dbReference type="SMART" id="SM00490">
    <property type="entry name" value="HELICc"/>
    <property type="match status" value="1"/>
</dbReference>
<evidence type="ECO:0000256" key="1">
    <source>
        <dbReference type="ARBA" id="ARBA00004123"/>
    </source>
</evidence>
<evidence type="ECO:0000259" key="14">
    <source>
        <dbReference type="PROSITE" id="PS51194"/>
    </source>
</evidence>
<evidence type="ECO:0000256" key="4">
    <source>
        <dbReference type="ARBA" id="ARBA00022801"/>
    </source>
</evidence>
<dbReference type="GO" id="GO:0006325">
    <property type="term" value="P:chromatin organization"/>
    <property type="evidence" value="ECO:0007669"/>
    <property type="project" value="UniProtKB-KW"/>
</dbReference>
<keyword evidence="7" id="KW-0805">Transcription regulation</keyword>
<dbReference type="CDD" id="cd18659">
    <property type="entry name" value="CD2_tandem"/>
    <property type="match status" value="1"/>
</dbReference>
<feature type="domain" description="Helicase ATP-binding" evidence="13">
    <location>
        <begin position="1004"/>
        <end position="1203"/>
    </location>
</feature>
<dbReference type="InterPro" id="IPR027417">
    <property type="entry name" value="P-loop_NTPase"/>
</dbReference>
<dbReference type="InterPro" id="IPR016197">
    <property type="entry name" value="Chromo-like_dom_sf"/>
</dbReference>
<feature type="region of interest" description="Disordered" evidence="11">
    <location>
        <begin position="381"/>
        <end position="410"/>
    </location>
</feature>
<evidence type="ECO:0000259" key="12">
    <source>
        <dbReference type="PROSITE" id="PS50013"/>
    </source>
</evidence>
<feature type="region of interest" description="Disordered" evidence="11">
    <location>
        <begin position="675"/>
        <end position="828"/>
    </location>
</feature>
<dbReference type="PANTHER" id="PTHR46850">
    <property type="entry name" value="CHROMODOMAIN-HELICASE-DNA-BINDING PROTEIN 9"/>
    <property type="match status" value="1"/>
</dbReference>
<feature type="region of interest" description="Disordered" evidence="11">
    <location>
        <begin position="225"/>
        <end position="254"/>
    </location>
</feature>
<dbReference type="WBParaSite" id="DME_0000577801-mRNA-1">
    <property type="protein sequence ID" value="DME_0000577801-mRNA-1"/>
    <property type="gene ID" value="DME_0000577801"/>
</dbReference>
<evidence type="ECO:0000256" key="2">
    <source>
        <dbReference type="ARBA" id="ARBA00022737"/>
    </source>
</evidence>
<dbReference type="InterPro" id="IPR038718">
    <property type="entry name" value="SNF2-like_sf"/>
</dbReference>
<evidence type="ECO:0000313" key="15">
    <source>
        <dbReference type="Proteomes" id="UP000038040"/>
    </source>
</evidence>
<dbReference type="InterPro" id="IPR000953">
    <property type="entry name" value="Chromo/chromo_shadow_dom"/>
</dbReference>
<dbReference type="InterPro" id="IPR056342">
    <property type="entry name" value="HTH_CHD6-9"/>
</dbReference>
<dbReference type="InterPro" id="IPR051493">
    <property type="entry name" value="CHD"/>
</dbReference>
<dbReference type="GO" id="GO:0005634">
    <property type="term" value="C:nucleus"/>
    <property type="evidence" value="ECO:0007669"/>
    <property type="project" value="UniProtKB-SubCell"/>
</dbReference>
<dbReference type="FunFam" id="3.40.50.300:FF:000015">
    <property type="entry name" value="chromodomain-helicase-DNA-binding protein 9 isoform X1"/>
    <property type="match status" value="1"/>
</dbReference>
<comment type="subcellular location">
    <subcellularLocation>
        <location evidence="1">Nucleus</location>
    </subcellularLocation>
</comment>
<dbReference type="SMART" id="SM00487">
    <property type="entry name" value="DEXDc"/>
    <property type="match status" value="1"/>
</dbReference>
<keyword evidence="3" id="KW-0547">Nucleotide-binding</keyword>
<feature type="domain" description="Chromo" evidence="12">
    <location>
        <begin position="905"/>
        <end position="970"/>
    </location>
</feature>
<dbReference type="SMART" id="SM00592">
    <property type="entry name" value="BRK"/>
    <property type="match status" value="2"/>
</dbReference>
<evidence type="ECO:0000256" key="6">
    <source>
        <dbReference type="ARBA" id="ARBA00022853"/>
    </source>
</evidence>
<protein>
    <submittedName>
        <fullName evidence="16">Chromo domain-containing protein</fullName>
    </submittedName>
</protein>
<keyword evidence="5" id="KW-0067">ATP-binding</keyword>
<evidence type="ECO:0000256" key="9">
    <source>
        <dbReference type="ARBA" id="ARBA00023163"/>
    </source>
</evidence>
<sequence>MDEGDEYVPQISQIDYTLIDNNAASAQSDVFSDVTPLNVSTVSATNSRIPCHLNALTQLQHVNYSNDSSNNNFQLNNDLSRQHNLINLNPQLSIQQQQQQQQQKPKTTRRRKNTVNIGEQMVQEQQQLISGIAPGLQSNILSNQGTVRQPYMTTNPMQNMTALSQNPMMSAHMRPINMQQQQQQPAISDINMRNIAALANDPYSQQQQHWYQQQQQYRPNHYHLHQHHHQHQQIHYGHRASPPVPSHQYYQSQQHDPRMLQYYQNYQSLPRYPNSSAAVQPQQQQQYYVDQGYYGRAPQSNHLAPPSGLAAGLGGPAGLGAVTGLTGPTGPAQAHFTIIFSMYDMPNRNLQASQQIEQLQLRLQYLQRCSMTDFRATPQKLPEQNVQQQQHQQPQQQQQQPVSVMQRGSEVQVNIKPDVPGHTLISVYHQYPSSATQNPQSHSGNTSILKEWIPQDENGAFKDCIPPEPIPSSLRTSFVDSLGNNSVNISNPIQSISNSNNTCSNERTHSILVSNKNAQLEEPSLCYPAQNMVCSQIAENETSSAETARLIEPNIIQVNKADSNESIDASKGTINEEINKHELGKEFKEKINDFVTFTTKEKTKEMEVAQLNDDVLSKMELDTKLSSIKKINENVSIMEASDETDEISQKEYPNPNSLKREEIKEIHEEMVDVGEESLEMSNEKNKSDLIKEGKVEATASEISKDESQPSHHIETDDADERNNEKAIGIGSSKQRNLLNKKTINRKRKQKDSEISDDVEDDEFIPESKRPRKPVRRKRKEKYENEAPKRRSGRTLGAERKSYNLQAKWDEMDEEIGDSDGEAKEMKKEEQSEFIIDKIISIKRSKKEPDKFYVKYKNKSYIHCEWKNKVELESGDKRAAAKIKRFLQKRSHSSDQEEEHFNSDFIIVERVLDMTTGDENSKENEKKAFVKWRSLPYEDATWETIDLVPKDKLDLYKKYNTLDQLKVKPMQRPSASEWRKIPEDLAFKDNNTLRDYQFEGVNWLLYCYFYKQNCILADEMGLGKTVQTICFLQRLYDYGLHGPFLIVVPLSTVHNWQREFGIWTDMNTVVYHGSAASRQLIQENEFYYRQNDNKAVLDLIFQFFRMIVDIFQINCYILHKKSTVKFDALITTFEMIVSDCELLRVINYRVCVIDEAHRLKNRNCKLLTGGLLSFSFEHRVLLTGTPLQNNIEELYSLLNFLEPEQFHSSASFLEQFGECQTEDQVSKLQEILRPMMLRRLKEDVEKTLQPKEETIIEIQLSNTQKKYYRAILERNFSHLCKGSSMPSLMNAMMELRKCCNHPFLINGAEDQILSELKTIHPDWSEDELYQNALVQSSGKLVLISKLLPKLRADGHKVLIFSQMVRVLDIIEEYLVTQNYTFERIDGNVRGDLRQTAIDRFSKKDSDRFVFLLCTRAGGLGINLTAADTVIIFDSDWNPQNDLQAQARCHRIGQTKMVKVYRLITSNTYEREMFDKASLKLGLDKAVLQSTTALKDNSQQLSRKEVEELLKKGAYGAIMEESNEESKFNEEDIETILLRRTTTITLEAGVKGSTFAKASFNSSTNREDIDIDDPNFWSKWAKKANIDTEFKQTEQDLIVLEPRNRKKRFEENVYKSGGDESGEESDDDSIKGRKRGERKSERKKRNEDDEYRPDELAFNKSEYFRVERLLAQFGWGRWKIMKESSDLKEGISESDIEHISRTLLLHCIREYRGDEKIREFVWRLIIPKGGLVMNRAVSKKRTSNFSSMFHEGWAALPEFNPPAFAVDSSFQRHIHRHSNKLLSRMHQLHILNSEIIGSLSEAIMNGTDAKDIGLIVEINEAFVSGWDAECDKSFLIGVHKHGFENYETIRNDQLLCFHSKNIDSFPSANELFTRFRKLLTHFQRKRNDSISTVIWSKREEAEFMRVLRSYGVKDDPSTIINWTRQLSPLLEKKSDGDLMEELYCVLSMCTKQLGSEMTTVDQQRAMRVEAISTRKAHKLMQRMNFMRQIHDWAESMADKKTLLKLCSSEAMPSGWSVEQDEELFAAVDSNGLDNISGTIANHPAFQSIIRPEEKTLLRRIIEIFTTLQTKKWNGAASTDLLEDSDDEQNTAQLRVKRGRKKCPISNGNTDLVDSEKEKMRALAHQSFLQRLEQLPLAAAVMAQSAFLLPHLLSSQTISQQALSNLFGFPNSTSSGSSSSSSTKTFQDSDSVLNLSMKDSNHTKQAKNSAPTAPNFLNNLNFSELFAIANLSPETRVPVVNIDTGVVLTGDQAPKVKNLGQWLSAHPKYILETPGPSATSAVSKTPNKTASVEKIANKRDISASLNAKRSSVDHEVLKESMNDIKSCSKLEPGEIPKALSSSKTASSSLLEASDQSVTVYQRSTGIILAPDKWPSIKNLQLWLDKHPDCNVHSSSIHLATTVLPKSYADRLGGEPIASSLSHAAGLEALQMHMMLQQSLMNQSLLGLGAYGPVNPYAMLAAASVSTPSVKASSKDILNPVLNSLINPSTALQQLQQMQSLLTTDSSLLLNSPSSMIGSSNTSSSLNTNIPKASSSRKSTPKGRLNAVVEKLASSQS</sequence>
<reference evidence="16" key="1">
    <citation type="submission" date="2016-04" db="UniProtKB">
        <authorList>
            <consortium name="WormBaseParasite"/>
        </authorList>
    </citation>
    <scope>IDENTIFICATION</scope>
</reference>
<proteinExistence type="predicted"/>
<dbReference type="Pfam" id="PF00385">
    <property type="entry name" value="Chromo"/>
    <property type="match status" value="1"/>
</dbReference>
<feature type="region of interest" description="Disordered" evidence="11">
    <location>
        <begin position="640"/>
        <end position="660"/>
    </location>
</feature>
<keyword evidence="9" id="KW-0804">Transcription</keyword>
<dbReference type="SUPFAM" id="SSF54160">
    <property type="entry name" value="Chromo domain-like"/>
    <property type="match status" value="2"/>
</dbReference>